<evidence type="ECO:0000256" key="2">
    <source>
        <dbReference type="ARBA" id="ARBA00023125"/>
    </source>
</evidence>
<dbReference type="PROSITE" id="PS00036">
    <property type="entry name" value="BZIP_BASIC"/>
    <property type="match status" value="1"/>
</dbReference>
<evidence type="ECO:0000256" key="1">
    <source>
        <dbReference type="ARBA" id="ARBA00023015"/>
    </source>
</evidence>
<dbReference type="PANTHER" id="PTHR23351">
    <property type="entry name" value="FOS TRANSCRIPTION FACTOR-RELATED"/>
    <property type="match status" value="1"/>
</dbReference>
<feature type="compositionally biased region" description="Acidic residues" evidence="4">
    <location>
        <begin position="157"/>
        <end position="173"/>
    </location>
</feature>
<dbReference type="PRINTS" id="PR00043">
    <property type="entry name" value="LEUZIPPRJUN"/>
</dbReference>
<reference evidence="6" key="1">
    <citation type="submission" date="2020-01" db="EMBL/GenBank/DDBJ databases">
        <title>Identification and distribution of gene clusters putatively required for synthesis of sphingolipid metabolism inhibitors in phylogenetically diverse species of the filamentous fungus Fusarium.</title>
        <authorList>
            <person name="Kim H.-S."/>
            <person name="Busman M."/>
            <person name="Brown D.W."/>
            <person name="Divon H."/>
            <person name="Uhlig S."/>
            <person name="Proctor R.H."/>
        </authorList>
    </citation>
    <scope>NUCLEOTIDE SEQUENCE</scope>
    <source>
        <strain evidence="6">NRRL 53441</strain>
    </source>
</reference>
<dbReference type="InterPro" id="IPR000837">
    <property type="entry name" value="AP-1"/>
</dbReference>
<evidence type="ECO:0000313" key="6">
    <source>
        <dbReference type="EMBL" id="KAF4446850.1"/>
    </source>
</evidence>
<evidence type="ECO:0000256" key="4">
    <source>
        <dbReference type="SAM" id="MobiDB-lite"/>
    </source>
</evidence>
<dbReference type="GO" id="GO:0005634">
    <property type="term" value="C:nucleus"/>
    <property type="evidence" value="ECO:0007669"/>
    <property type="project" value="TreeGrafter"/>
</dbReference>
<feature type="region of interest" description="Disordered" evidence="4">
    <location>
        <begin position="119"/>
        <end position="242"/>
    </location>
</feature>
<dbReference type="CDD" id="cd14686">
    <property type="entry name" value="bZIP"/>
    <property type="match status" value="1"/>
</dbReference>
<keyword evidence="3" id="KW-0804">Transcription</keyword>
<dbReference type="PANTHER" id="PTHR23351:SF24">
    <property type="entry name" value="ACTIVATING TRANSCRIPTION FACTOR 3-RELATED"/>
    <property type="match status" value="1"/>
</dbReference>
<name>A0A8H4NT72_9HYPO</name>
<dbReference type="Gene3D" id="1.20.5.170">
    <property type="match status" value="1"/>
</dbReference>
<sequence>MSCEQDMTLSENTGDIGLLKSTVLFQNNETFEDIQCFGFVWQNIPEYLLSWEWSSSPGNFPINYETFPFPIPASEPCNYGQQKHHLLKEETSNSPWSLIQESDPSSAFTEASPYSEAFGLGIHSGFNNSQPSDPVEPPSGPSSSQQPIDTAEVTAQPEEDLPNCTLDDQDGPEIPDVSGASRSEVRRPKTNPPRGRCEKNSKRSQLPSVTTDHQGRRTKLGSDKKGRKGIKREQNRLAAAKCRDRKRDLANALNTEVEELRVRHQQLSLCYNQVRSEVIRLKTEVLRHADCDCYFIRRYISAEANKTVDKLTRHDPFLDGCDIRSTAT</sequence>
<dbReference type="InterPro" id="IPR004827">
    <property type="entry name" value="bZIP"/>
</dbReference>
<dbReference type="PROSITE" id="PS50217">
    <property type="entry name" value="BZIP"/>
    <property type="match status" value="1"/>
</dbReference>
<feature type="domain" description="BZIP" evidence="5">
    <location>
        <begin position="225"/>
        <end position="288"/>
    </location>
</feature>
<evidence type="ECO:0000259" key="5">
    <source>
        <dbReference type="PROSITE" id="PS50217"/>
    </source>
</evidence>
<dbReference type="SMART" id="SM00338">
    <property type="entry name" value="BRLZ"/>
    <property type="match status" value="1"/>
</dbReference>
<dbReference type="InterPro" id="IPR002112">
    <property type="entry name" value="Leuzip_Jun"/>
</dbReference>
<dbReference type="AlphaFoldDB" id="A0A8H4NT72"/>
<dbReference type="InterPro" id="IPR046347">
    <property type="entry name" value="bZIP_sf"/>
</dbReference>
<protein>
    <submittedName>
        <fullName evidence="6">Transcription factor atf21</fullName>
    </submittedName>
</protein>
<organism evidence="6 7">
    <name type="scientific">Fusarium austroafricanum</name>
    <dbReference type="NCBI Taxonomy" id="2364996"/>
    <lineage>
        <taxon>Eukaryota</taxon>
        <taxon>Fungi</taxon>
        <taxon>Dikarya</taxon>
        <taxon>Ascomycota</taxon>
        <taxon>Pezizomycotina</taxon>
        <taxon>Sordariomycetes</taxon>
        <taxon>Hypocreomycetidae</taxon>
        <taxon>Hypocreales</taxon>
        <taxon>Nectriaceae</taxon>
        <taxon>Fusarium</taxon>
        <taxon>Fusarium concolor species complex</taxon>
    </lineage>
</organism>
<dbReference type="EMBL" id="JAADJG010000433">
    <property type="protein sequence ID" value="KAF4446850.1"/>
    <property type="molecule type" value="Genomic_DNA"/>
</dbReference>
<feature type="compositionally biased region" description="Basic and acidic residues" evidence="4">
    <location>
        <begin position="231"/>
        <end position="242"/>
    </location>
</feature>
<dbReference type="SUPFAM" id="SSF57959">
    <property type="entry name" value="Leucine zipper domain"/>
    <property type="match status" value="1"/>
</dbReference>
<evidence type="ECO:0000313" key="7">
    <source>
        <dbReference type="Proteomes" id="UP000605986"/>
    </source>
</evidence>
<dbReference type="GO" id="GO:0000978">
    <property type="term" value="F:RNA polymerase II cis-regulatory region sequence-specific DNA binding"/>
    <property type="evidence" value="ECO:0007669"/>
    <property type="project" value="TreeGrafter"/>
</dbReference>
<dbReference type="Pfam" id="PF00170">
    <property type="entry name" value="bZIP_1"/>
    <property type="match status" value="1"/>
</dbReference>
<keyword evidence="7" id="KW-1185">Reference proteome</keyword>
<gene>
    <name evidence="6" type="ORF">F53441_9554</name>
</gene>
<keyword evidence="2" id="KW-0238">DNA-binding</keyword>
<comment type="caution">
    <text evidence="6">The sequence shown here is derived from an EMBL/GenBank/DDBJ whole genome shotgun (WGS) entry which is preliminary data.</text>
</comment>
<dbReference type="Proteomes" id="UP000605986">
    <property type="component" value="Unassembled WGS sequence"/>
</dbReference>
<accession>A0A8H4NT72</accession>
<keyword evidence="1" id="KW-0805">Transcription regulation</keyword>
<dbReference type="GO" id="GO:0000981">
    <property type="term" value="F:DNA-binding transcription factor activity, RNA polymerase II-specific"/>
    <property type="evidence" value="ECO:0007669"/>
    <property type="project" value="TreeGrafter"/>
</dbReference>
<evidence type="ECO:0000256" key="3">
    <source>
        <dbReference type="ARBA" id="ARBA00023163"/>
    </source>
</evidence>
<proteinExistence type="predicted"/>
<dbReference type="OrthoDB" id="295274at2759"/>
<feature type="compositionally biased region" description="Polar residues" evidence="4">
    <location>
        <begin position="203"/>
        <end position="212"/>
    </location>
</feature>